<dbReference type="PROSITE" id="PS50003">
    <property type="entry name" value="PH_DOMAIN"/>
    <property type="match status" value="1"/>
</dbReference>
<dbReference type="Pfam" id="PF00169">
    <property type="entry name" value="PH"/>
    <property type="match status" value="1"/>
</dbReference>
<evidence type="ECO:0000256" key="4">
    <source>
        <dbReference type="SAM" id="MobiDB-lite"/>
    </source>
</evidence>
<feature type="compositionally biased region" description="Polar residues" evidence="4">
    <location>
        <begin position="202"/>
        <end position="215"/>
    </location>
</feature>
<dbReference type="PANTHER" id="PTHR12752">
    <property type="entry name" value="PHOSPHOINOSITOL 3-PHOSPHATE-BINDING PROTEIN"/>
    <property type="match status" value="1"/>
</dbReference>
<feature type="region of interest" description="Disordered" evidence="4">
    <location>
        <begin position="582"/>
        <end position="734"/>
    </location>
</feature>
<dbReference type="Pfam" id="PF25541">
    <property type="entry name" value="TBCA_PH"/>
    <property type="match status" value="1"/>
</dbReference>
<feature type="compositionally biased region" description="Low complexity" evidence="4">
    <location>
        <begin position="587"/>
        <end position="598"/>
    </location>
</feature>
<feature type="compositionally biased region" description="Polar residues" evidence="4">
    <location>
        <begin position="182"/>
        <end position="195"/>
    </location>
</feature>
<feature type="compositionally biased region" description="Basic residues" evidence="4">
    <location>
        <begin position="382"/>
        <end position="396"/>
    </location>
</feature>
<sequence length="1255" mass="141952">MEVGKASRQTRLVRMEDQDRMSHASSVVTISYFPVRSKDGDDRVQTFGKRCRAAKRDPNCPVVIRGWLNKKDSSGLKLWKRRWFVLSNYCLFYYKDSREESVLGSIPLPSYNILFCTPRECKNRKNTFKVVHQGMRSYFFSADTQEDMLGWVRALSQSACMEADSSINRRCSSYQDFTQIGGSSESVDLPHSSSLRGPENAAHTNTSQMKQSQVTRGRMRTPHSEPRGRRSVRRSPSPRTPSPIEFSSRRTDEDFLPFHSGPNTPPRLTEFMGTGSLTPRGQLGSRPHTPVGRVDIRPQDDPPMMPQNLCYAPASPKLEFKSAPHTPGTERWQTINRPTPVYSSLHHIPSGRRALGKSYSTRGQTDLLPPLPPSSRVPHAPHLPHHHHHHHHHHRSHMSVCLLPPPMPAKSEQFKERETPPPVRPLESETDAVLTRLCGCDKLLQSLSLELAHLQVDKDSVQCTLEMTRLQLDEWRNQGLRGQEGALTQKALLQEELVTIRARMCDVSLEMDRVWSQYERMESELSVFRSHLQHVCNFGMPQEQSQAQRELWMMDDILSGLRVNRDNFRVLLGLQRHTVPTGVFQKSSSHPGTPGSPTERMPSGLPMEVESEPPARPPLPQELQDTNQGRDQGHVWMDPNYEGIYSGPVDPLDRRGNSQSDLHGDRTQRETSESQSSSRWSTADTTNKKGRMSEEEQIERMRRHQERVASRRKPPMSGPTTQTQYQSSEPKEEAPFPLRVTRVLTAVLPSSLIARRVSVEDPPPELATPLPEQIPPGRLTEQSKKILQKAPRRQLFEMPEKNTNWSQAEMREMTQVQPPAQRLAKALQELASERQEQNSYGLNATRALQSHNVSSRSSREDPWKEASNTESAVEALRPQQSRDRAVVGNGGVASNGAVASDPRVEGHNTLLTSAPDPDLCLTPEQREAKLRRVERITERVIRSAVRESAVVPGHPLTREERQELHNTPSTQKTYDKIRKSREMPVSGPYEDVCGGWCHSDGMVLRSYRTVEPQTPGETPLYEDEGKGLIKVHEGHIGNKTQPKGHGDRKGIMKRKNKISSITVYQTDEGKQFKRRCEDKEKEEDQEALSSNHSESNSLSTNLKAEWFLSTNQWREFIPLRDHGIESLCHEETVNVDNDPTSHDAGTDSNGDTFSVSESLEKMLENHSLFYKITSDINLSDTDITMTDGQSVSNQGEEMEGATNEISTADEVTYTVSMTSLSENTLHHLLLGFLALKDSPTFCFDRAKLNPAYLFT</sequence>
<feature type="compositionally biased region" description="Basic residues" evidence="4">
    <location>
        <begin position="701"/>
        <end position="714"/>
    </location>
</feature>
<feature type="compositionally biased region" description="Basic and acidic residues" evidence="4">
    <location>
        <begin position="691"/>
        <end position="700"/>
    </location>
</feature>
<feature type="compositionally biased region" description="Basic and acidic residues" evidence="4">
    <location>
        <begin position="651"/>
        <end position="672"/>
    </location>
</feature>
<protein>
    <recommendedName>
        <fullName evidence="5">PH domain-containing protein</fullName>
    </recommendedName>
</protein>
<proteinExistence type="predicted"/>
<organism evidence="6 7">
    <name type="scientific">Coregonus suidteri</name>
    <dbReference type="NCBI Taxonomy" id="861788"/>
    <lineage>
        <taxon>Eukaryota</taxon>
        <taxon>Metazoa</taxon>
        <taxon>Chordata</taxon>
        <taxon>Craniata</taxon>
        <taxon>Vertebrata</taxon>
        <taxon>Euteleostomi</taxon>
        <taxon>Actinopterygii</taxon>
        <taxon>Neopterygii</taxon>
        <taxon>Teleostei</taxon>
        <taxon>Protacanthopterygii</taxon>
        <taxon>Salmoniformes</taxon>
        <taxon>Salmonidae</taxon>
        <taxon>Coregoninae</taxon>
        <taxon>Coregonus</taxon>
    </lineage>
</organism>
<feature type="region of interest" description="Disordered" evidence="4">
    <location>
        <begin position="182"/>
        <end position="267"/>
    </location>
</feature>
<evidence type="ECO:0000256" key="3">
    <source>
        <dbReference type="ARBA" id="ARBA00022553"/>
    </source>
</evidence>
<comment type="caution">
    <text evidence="6">The sequence shown here is derived from an EMBL/GenBank/DDBJ whole genome shotgun (WGS) entry which is preliminary data.</text>
</comment>
<keyword evidence="3" id="KW-0597">Phosphoprotein</keyword>
<keyword evidence="2" id="KW-0963">Cytoplasm</keyword>
<keyword evidence="7" id="KW-1185">Reference proteome</keyword>
<evidence type="ECO:0000313" key="6">
    <source>
        <dbReference type="EMBL" id="KAK6329068.1"/>
    </source>
</evidence>
<name>A0AAN8MFC5_9TELE</name>
<dbReference type="GO" id="GO:0016020">
    <property type="term" value="C:membrane"/>
    <property type="evidence" value="ECO:0007669"/>
    <property type="project" value="UniProtKB-ARBA"/>
</dbReference>
<dbReference type="AlphaFoldDB" id="A0AAN8MFC5"/>
<feature type="region of interest" description="Disordered" evidence="4">
    <location>
        <begin position="360"/>
        <end position="396"/>
    </location>
</feature>
<dbReference type="SUPFAM" id="SSF50729">
    <property type="entry name" value="PH domain-like"/>
    <property type="match status" value="1"/>
</dbReference>
<comment type="subcellular location">
    <subcellularLocation>
        <location evidence="1">Cytoplasm</location>
    </subcellularLocation>
</comment>
<feature type="region of interest" description="Disordered" evidence="4">
    <location>
        <begin position="1069"/>
        <end position="1096"/>
    </location>
</feature>
<feature type="compositionally biased region" description="Polar residues" evidence="4">
    <location>
        <begin position="718"/>
        <end position="728"/>
    </location>
</feature>
<dbReference type="InterPro" id="IPR040392">
    <property type="entry name" value="PKHA4-7_PH"/>
</dbReference>
<dbReference type="InterPro" id="IPR057971">
    <property type="entry name" value="PKHA4-7_TBCA"/>
</dbReference>
<dbReference type="FunFam" id="2.30.29.30:FF:000103">
    <property type="entry name" value="Pleckstrin homology domain-containing family A member 4"/>
    <property type="match status" value="1"/>
</dbReference>
<evidence type="ECO:0000313" key="7">
    <source>
        <dbReference type="Proteomes" id="UP001356427"/>
    </source>
</evidence>
<dbReference type="InterPro" id="IPR001849">
    <property type="entry name" value="PH_domain"/>
</dbReference>
<dbReference type="CDD" id="cd13248">
    <property type="entry name" value="PH_PEPP1_2_3"/>
    <property type="match status" value="1"/>
</dbReference>
<evidence type="ECO:0000256" key="1">
    <source>
        <dbReference type="ARBA" id="ARBA00004496"/>
    </source>
</evidence>
<dbReference type="GO" id="GO:0005737">
    <property type="term" value="C:cytoplasm"/>
    <property type="evidence" value="ECO:0007669"/>
    <property type="project" value="UniProtKB-SubCell"/>
</dbReference>
<evidence type="ECO:0000259" key="5">
    <source>
        <dbReference type="PROSITE" id="PS50003"/>
    </source>
</evidence>
<feature type="compositionally biased region" description="Polar residues" evidence="4">
    <location>
        <begin position="837"/>
        <end position="856"/>
    </location>
</feature>
<dbReference type="SMART" id="SM00233">
    <property type="entry name" value="PH"/>
    <property type="match status" value="1"/>
</dbReference>
<dbReference type="Proteomes" id="UP001356427">
    <property type="component" value="Unassembled WGS sequence"/>
</dbReference>
<gene>
    <name evidence="6" type="ORF">J4Q44_G00010460</name>
</gene>
<feature type="compositionally biased region" description="Low complexity" evidence="4">
    <location>
        <begin position="673"/>
        <end position="682"/>
    </location>
</feature>
<feature type="region of interest" description="Disordered" evidence="4">
    <location>
        <begin position="834"/>
        <end position="903"/>
    </location>
</feature>
<accession>A0AAN8MFC5</accession>
<feature type="domain" description="PH" evidence="5">
    <location>
        <begin position="61"/>
        <end position="160"/>
    </location>
</feature>
<dbReference type="InterPro" id="IPR011993">
    <property type="entry name" value="PH-like_dom_sf"/>
</dbReference>
<reference evidence="6 7" key="1">
    <citation type="submission" date="2021-04" db="EMBL/GenBank/DDBJ databases">
        <authorList>
            <person name="De Guttry C."/>
            <person name="Zahm M."/>
            <person name="Klopp C."/>
            <person name="Cabau C."/>
            <person name="Louis A."/>
            <person name="Berthelot C."/>
            <person name="Parey E."/>
            <person name="Roest Crollius H."/>
            <person name="Montfort J."/>
            <person name="Robinson-Rechavi M."/>
            <person name="Bucao C."/>
            <person name="Bouchez O."/>
            <person name="Gislard M."/>
            <person name="Lluch J."/>
            <person name="Milhes M."/>
            <person name="Lampietro C."/>
            <person name="Lopez Roques C."/>
            <person name="Donnadieu C."/>
            <person name="Braasch I."/>
            <person name="Desvignes T."/>
            <person name="Postlethwait J."/>
            <person name="Bobe J."/>
            <person name="Wedekind C."/>
            <person name="Guiguen Y."/>
        </authorList>
    </citation>
    <scope>NUCLEOTIDE SEQUENCE [LARGE SCALE GENOMIC DNA]</scope>
    <source>
        <strain evidence="6">Cs_M1</strain>
        <tissue evidence="6">Blood</tissue>
    </source>
</reference>
<dbReference type="PANTHER" id="PTHR12752:SF7">
    <property type="entry name" value="PLECKSTRIN HOMOLOGY DOMAIN-CONTAINING FAMILY A MEMBER 4"/>
    <property type="match status" value="1"/>
</dbReference>
<dbReference type="EMBL" id="JAGTTL010000001">
    <property type="protein sequence ID" value="KAK6329068.1"/>
    <property type="molecule type" value="Genomic_DNA"/>
</dbReference>
<dbReference type="Gene3D" id="2.30.29.30">
    <property type="entry name" value="Pleckstrin-homology domain (PH domain)/Phosphotyrosine-binding domain (PTB)"/>
    <property type="match status" value="1"/>
</dbReference>
<feature type="compositionally biased region" description="Basic and acidic residues" evidence="4">
    <location>
        <begin position="1069"/>
        <end position="1079"/>
    </location>
</feature>
<evidence type="ECO:0000256" key="2">
    <source>
        <dbReference type="ARBA" id="ARBA00022490"/>
    </source>
</evidence>